<name>F0R1B6_PHOSB</name>
<dbReference type="EMBL" id="CP002530">
    <property type="protein sequence ID" value="ADY36344.1"/>
    <property type="molecule type" value="Genomic_DNA"/>
</dbReference>
<protein>
    <recommendedName>
        <fullName evidence="4">Lipoprotein</fullName>
    </recommendedName>
</protein>
<dbReference type="HOGENOM" id="CLU_091336_0_0_10"/>
<dbReference type="KEGG" id="bsa:Bacsa_1785"/>
<evidence type="ECO:0008006" key="4">
    <source>
        <dbReference type="Google" id="ProtNLM"/>
    </source>
</evidence>
<keyword evidence="1" id="KW-0732">Signal</keyword>
<evidence type="ECO:0000313" key="3">
    <source>
        <dbReference type="Proteomes" id="UP000007486"/>
    </source>
</evidence>
<reference evidence="2 3" key="1">
    <citation type="journal article" date="2011" name="Stand. Genomic Sci.">
        <title>Complete genome sequence of Bacteroides salanitronis type strain (BL78).</title>
        <authorList>
            <person name="Gronow S."/>
            <person name="Held B."/>
            <person name="Lucas S."/>
            <person name="Lapidus A."/>
            <person name="Del Rio T.G."/>
            <person name="Nolan M."/>
            <person name="Tice H."/>
            <person name="Deshpande S."/>
            <person name="Cheng J.F."/>
            <person name="Pitluck S."/>
            <person name="Liolios K."/>
            <person name="Pagani I."/>
            <person name="Ivanova N."/>
            <person name="Mavromatis K."/>
            <person name="Pati A."/>
            <person name="Tapia R."/>
            <person name="Han C."/>
            <person name="Goodwin L."/>
            <person name="Chen A."/>
            <person name="Palaniappan K."/>
            <person name="Land M."/>
            <person name="Hauser L."/>
            <person name="Chang Y.J."/>
            <person name="Jeffries C.D."/>
            <person name="Brambilla E.M."/>
            <person name="Rohde M."/>
            <person name="Goker M."/>
            <person name="Detter J.C."/>
            <person name="Woyke T."/>
            <person name="Bristow J."/>
            <person name="Markowitz V."/>
            <person name="Hugenholtz P."/>
            <person name="Kyrpides N.C."/>
            <person name="Klenk H.P."/>
            <person name="Eisen J.A."/>
        </authorList>
    </citation>
    <scope>NUCLEOTIDE SEQUENCE [LARGE SCALE GENOMIC DNA]</scope>
    <source>
        <strain evidence="2 3">DSM 18170</strain>
    </source>
</reference>
<evidence type="ECO:0000256" key="1">
    <source>
        <dbReference type="SAM" id="SignalP"/>
    </source>
</evidence>
<sequence>MKTYATMFCAMLAMGALTVSCSSEDEAVQGAAEGEGLISFDVTTETGFQSRAVNEADYANINNYTVQLLKDGEVQNEWKKNVLPVTTKVDPGTYQLKAFYGEDKAASTTSMYVEGIGEEVEVTADQEEPAKLSVVCKPVCAKVLVEFDAEALDTYFSDYSVKFETKALGSGSFTWKKNDTDPVYMKVDANESIKYTVTAKYKDTSIADAVKSGTYTLSPSDGLTLHIAPEGDGKLGIEITINEKTNDIEQDIEVPSDWVTDKE</sequence>
<dbReference type="eggNOG" id="ENOG5030YTF">
    <property type="taxonomic scope" value="Bacteria"/>
</dbReference>
<feature type="chain" id="PRO_5003258907" description="Lipoprotein" evidence="1">
    <location>
        <begin position="19"/>
        <end position="263"/>
    </location>
</feature>
<dbReference type="Pfam" id="PF14900">
    <property type="entry name" value="DUF4493"/>
    <property type="match status" value="1"/>
</dbReference>
<feature type="signal peptide" evidence="1">
    <location>
        <begin position="1"/>
        <end position="18"/>
    </location>
</feature>
<evidence type="ECO:0000313" key="2">
    <source>
        <dbReference type="EMBL" id="ADY36344.1"/>
    </source>
</evidence>
<gene>
    <name evidence="2" type="ordered locus">Bacsa_1785</name>
</gene>
<accession>F0R1B6</accession>
<dbReference type="PROSITE" id="PS51257">
    <property type="entry name" value="PROKAR_LIPOPROTEIN"/>
    <property type="match status" value="1"/>
</dbReference>
<dbReference type="AlphaFoldDB" id="F0R1B6"/>
<dbReference type="STRING" id="667015.Bacsa_1785"/>
<keyword evidence="3" id="KW-1185">Reference proteome</keyword>
<dbReference type="Proteomes" id="UP000007486">
    <property type="component" value="Chromosome"/>
</dbReference>
<dbReference type="InterPro" id="IPR027840">
    <property type="entry name" value="DUF4493"/>
</dbReference>
<organism evidence="2 3">
    <name type="scientific">Phocaeicola salanitronis (strain DSM 18170 / JCM 13657 / CCUG 60908 / BL78)</name>
    <name type="common">Bacteroides salanitronis</name>
    <dbReference type="NCBI Taxonomy" id="667015"/>
    <lineage>
        <taxon>Bacteria</taxon>
        <taxon>Pseudomonadati</taxon>
        <taxon>Bacteroidota</taxon>
        <taxon>Bacteroidia</taxon>
        <taxon>Bacteroidales</taxon>
        <taxon>Bacteroidaceae</taxon>
        <taxon>Phocaeicola</taxon>
    </lineage>
</organism>
<proteinExistence type="predicted"/>